<name>A0A069CST4_WEIOS</name>
<protein>
    <submittedName>
        <fullName evidence="1">Putative phage tail protein</fullName>
    </submittedName>
</protein>
<evidence type="ECO:0000313" key="2">
    <source>
        <dbReference type="Proteomes" id="UP000030643"/>
    </source>
</evidence>
<sequence length="132" mass="15629">MNKSDIIADILHHIREAGWHYEITDNLSPQLHAFIDPERRLAIFNRQTASIADYIHEEVHIELAHNGRLNWTNGNDERNPHETEANAEMISRIVNFQIQNDWPLDVYTIMTWYGIPPFLESYLIEELTRQHQ</sequence>
<gene>
    <name evidence="1" type="ORF">WOSG25_030640</name>
</gene>
<dbReference type="RefSeq" id="WP_027698575.1">
    <property type="nucleotide sequence ID" value="NZ_DF820486.1"/>
</dbReference>
<proteinExistence type="predicted"/>
<accession>A0A069CST4</accession>
<dbReference type="Proteomes" id="UP000030643">
    <property type="component" value="Unassembled WGS sequence"/>
</dbReference>
<reference evidence="2" key="1">
    <citation type="journal article" date="2014" name="Genome Announc.">
        <title>Draft genome sequence of Weissella oryzae SG25T, isolated from fermented rice grains.</title>
        <authorList>
            <person name="Tanizawa Y."/>
            <person name="Fujisawa T."/>
            <person name="Mochizuki T."/>
            <person name="Kaminuma E."/>
            <person name="Suzuki Y."/>
            <person name="Nakamura Y."/>
            <person name="Tohno M."/>
        </authorList>
    </citation>
    <scope>NUCLEOTIDE SEQUENCE [LARGE SCALE GENOMIC DNA]</scope>
    <source>
        <strain evidence="2">DSM 25784 / JCM 18191 / LMG 30913 / SG25</strain>
    </source>
</reference>
<dbReference type="EMBL" id="DF820486">
    <property type="protein sequence ID" value="GAK30467.1"/>
    <property type="molecule type" value="Genomic_DNA"/>
</dbReference>
<organism evidence="1 2">
    <name type="scientific">Weissella oryzae (strain DSM 25784 / JCM 18191 / LMG 30913 / SG25)</name>
    <dbReference type="NCBI Taxonomy" id="1329250"/>
    <lineage>
        <taxon>Bacteria</taxon>
        <taxon>Bacillati</taxon>
        <taxon>Bacillota</taxon>
        <taxon>Bacilli</taxon>
        <taxon>Lactobacillales</taxon>
        <taxon>Lactobacillaceae</taxon>
        <taxon>Weissella</taxon>
    </lineage>
</organism>
<keyword evidence="2" id="KW-1185">Reference proteome</keyword>
<dbReference type="AlphaFoldDB" id="A0A069CST4"/>
<evidence type="ECO:0000313" key="1">
    <source>
        <dbReference type="EMBL" id="GAK30467.1"/>
    </source>
</evidence>